<dbReference type="AlphaFoldDB" id="A0A6C0JS47"/>
<protein>
    <submittedName>
        <fullName evidence="1">Uncharacterized protein</fullName>
    </submittedName>
</protein>
<proteinExistence type="predicted"/>
<dbReference type="EMBL" id="MN740656">
    <property type="protein sequence ID" value="QHU06484.1"/>
    <property type="molecule type" value="Genomic_DNA"/>
</dbReference>
<evidence type="ECO:0000313" key="1">
    <source>
        <dbReference type="EMBL" id="QHU06484.1"/>
    </source>
</evidence>
<accession>A0A6C0JS47</accession>
<reference evidence="1" key="1">
    <citation type="journal article" date="2020" name="Nature">
        <title>Giant virus diversity and host interactions through global metagenomics.</title>
        <authorList>
            <person name="Schulz F."/>
            <person name="Roux S."/>
            <person name="Paez-Espino D."/>
            <person name="Jungbluth S."/>
            <person name="Walsh D.A."/>
            <person name="Denef V.J."/>
            <person name="McMahon K.D."/>
            <person name="Konstantinidis K.T."/>
            <person name="Eloe-Fadrosh E.A."/>
            <person name="Kyrpides N.C."/>
            <person name="Woyke T."/>
        </authorList>
    </citation>
    <scope>NUCLEOTIDE SEQUENCE</scope>
    <source>
        <strain evidence="1">GVMAG-S-1035315-10</strain>
    </source>
</reference>
<organism evidence="1">
    <name type="scientific">viral metagenome</name>
    <dbReference type="NCBI Taxonomy" id="1070528"/>
    <lineage>
        <taxon>unclassified sequences</taxon>
        <taxon>metagenomes</taxon>
        <taxon>organismal metagenomes</taxon>
    </lineage>
</organism>
<name>A0A6C0JS47_9ZZZZ</name>
<sequence length="64" mass="8006">MYRYNGKWYKVQPKPYEPERQTVKVAWSQIREPTLTKEDVYRRFFETQREDARILYPSFRKDAD</sequence>